<keyword evidence="4" id="KW-1185">Reference proteome</keyword>
<feature type="transmembrane region" description="Helical" evidence="1">
    <location>
        <begin position="82"/>
        <end position="103"/>
    </location>
</feature>
<feature type="transmembrane region" description="Helical" evidence="1">
    <location>
        <begin position="52"/>
        <end position="70"/>
    </location>
</feature>
<dbReference type="Gene3D" id="1.20.120.1220">
    <property type="match status" value="1"/>
</dbReference>
<dbReference type="EC" id="3.4.23.43" evidence="3"/>
<accession>A0A5B9D6T7</accession>
<keyword evidence="1" id="KW-0472">Membrane</keyword>
<dbReference type="GO" id="GO:0016020">
    <property type="term" value="C:membrane"/>
    <property type="evidence" value="ECO:0007669"/>
    <property type="project" value="InterPro"/>
</dbReference>
<dbReference type="KEGG" id="psyt:DSAG12_00689"/>
<dbReference type="InterPro" id="IPR000045">
    <property type="entry name" value="Prepilin_IV_endopep_pep"/>
</dbReference>
<feature type="transmembrane region" description="Helical" evidence="1">
    <location>
        <begin position="144"/>
        <end position="160"/>
    </location>
</feature>
<gene>
    <name evidence="3" type="ORF">DSAG12_00689</name>
</gene>
<feature type="transmembrane region" description="Helical" evidence="1">
    <location>
        <begin position="109"/>
        <end position="132"/>
    </location>
</feature>
<dbReference type="EMBL" id="CP042905">
    <property type="protein sequence ID" value="QEE14868.1"/>
    <property type="molecule type" value="Genomic_DNA"/>
</dbReference>
<feature type="transmembrane region" description="Helical" evidence="1">
    <location>
        <begin position="6"/>
        <end position="22"/>
    </location>
</feature>
<feature type="transmembrane region" description="Helical" evidence="1">
    <location>
        <begin position="29"/>
        <end position="46"/>
    </location>
</feature>
<protein>
    <submittedName>
        <fullName evidence="3">Prepilin peptidase</fullName>
        <ecNumber evidence="3">3.4.23.43</ecNumber>
    </submittedName>
</protein>
<proteinExistence type="predicted"/>
<feature type="domain" description="Prepilin type IV endopeptidase peptidase" evidence="2">
    <location>
        <begin position="10"/>
        <end position="114"/>
    </location>
</feature>
<dbReference type="GeneID" id="41328692"/>
<dbReference type="Proteomes" id="UP000321408">
    <property type="component" value="Chromosome"/>
</dbReference>
<evidence type="ECO:0000313" key="4">
    <source>
        <dbReference type="Proteomes" id="UP000321408"/>
    </source>
</evidence>
<keyword evidence="3" id="KW-0378">Hydrolase</keyword>
<keyword evidence="1" id="KW-1133">Transmembrane helix</keyword>
<dbReference type="Pfam" id="PF01478">
    <property type="entry name" value="Peptidase_A24"/>
    <property type="match status" value="1"/>
</dbReference>
<reference evidence="3 4" key="1">
    <citation type="journal article" date="2020" name="Nature">
        <title>Isolation of an archaeon at the prokaryote-eukaryote interface.</title>
        <authorList>
            <person name="Imachi H."/>
            <person name="Nobu M.K."/>
            <person name="Nakahara N."/>
            <person name="Morono Y."/>
            <person name="Ogawara M."/>
            <person name="Takaki Y."/>
            <person name="Takano Y."/>
            <person name="Uematsu K."/>
            <person name="Ikuta T."/>
            <person name="Ito M."/>
            <person name="Matsui Y."/>
            <person name="Miyazaki M."/>
            <person name="Murata K."/>
            <person name="Saito Y."/>
            <person name="Sakai S."/>
            <person name="Song C."/>
            <person name="Tasumi E."/>
            <person name="Yamanaka Y."/>
            <person name="Yamaguchi T."/>
            <person name="Kamagata Y."/>
            <person name="Tamaki H."/>
            <person name="Takai K."/>
        </authorList>
    </citation>
    <scope>NUCLEOTIDE SEQUENCE [LARGE SCALE GENOMIC DNA]</scope>
    <source>
        <strain evidence="3 4">MK-D1</strain>
    </source>
</reference>
<dbReference type="AlphaFoldDB" id="A0A5B9D6T7"/>
<organism evidence="3 4">
    <name type="scientific">Promethearchaeum syntrophicum</name>
    <dbReference type="NCBI Taxonomy" id="2594042"/>
    <lineage>
        <taxon>Archaea</taxon>
        <taxon>Promethearchaeati</taxon>
        <taxon>Promethearchaeota</taxon>
        <taxon>Promethearchaeia</taxon>
        <taxon>Promethearchaeales</taxon>
        <taxon>Promethearchaeaceae</taxon>
        <taxon>Promethearchaeum</taxon>
    </lineage>
</organism>
<reference evidence="3 4" key="2">
    <citation type="journal article" date="2024" name="Int. J. Syst. Evol. Microbiol.">
        <title>Promethearchaeum syntrophicum gen. nov., sp. nov., an anaerobic, obligately syntrophic archaeon, the first isolate of the lineage 'Asgard' archaea, and proposal of the new archaeal phylum Promethearchaeota phyl. nov. and kingdom Promethearchaeati regn. nov.</title>
        <authorList>
            <person name="Imachi H."/>
            <person name="Nobu M.K."/>
            <person name="Kato S."/>
            <person name="Takaki Y."/>
            <person name="Miyazaki M."/>
            <person name="Miyata M."/>
            <person name="Ogawara M."/>
            <person name="Saito Y."/>
            <person name="Sakai S."/>
            <person name="Tahara Y.O."/>
            <person name="Takano Y."/>
            <person name="Tasumi E."/>
            <person name="Uematsu K."/>
            <person name="Yoshimura T."/>
            <person name="Itoh T."/>
            <person name="Ohkuma M."/>
            <person name="Takai K."/>
        </authorList>
    </citation>
    <scope>NUCLEOTIDE SEQUENCE [LARGE SCALE GENOMIC DNA]</scope>
    <source>
        <strain evidence="3 4">MK-D1</strain>
    </source>
</reference>
<name>A0A5B9D6T7_9ARCH</name>
<sequence>MDYKISVKIIILIIFLAIYAINDIVNQKVSNFFILSACSINLFLNFLFDDNIWGSSLIYTPLFIISLYYWKKGYIGGGDLKSIMVVLYFINFEYSVSICLLIDKKTPDIIELFIFFFLLLAIKKPNLISILFENPNIYKIKSEKYSILPYFFISYLLALIF</sequence>
<evidence type="ECO:0000313" key="3">
    <source>
        <dbReference type="EMBL" id="QEE14868.1"/>
    </source>
</evidence>
<dbReference type="GO" id="GO:0004190">
    <property type="term" value="F:aspartic-type endopeptidase activity"/>
    <property type="evidence" value="ECO:0007669"/>
    <property type="project" value="InterPro"/>
</dbReference>
<keyword evidence="1" id="KW-0812">Transmembrane</keyword>
<evidence type="ECO:0000259" key="2">
    <source>
        <dbReference type="Pfam" id="PF01478"/>
    </source>
</evidence>
<dbReference type="RefSeq" id="WP_162306537.1">
    <property type="nucleotide sequence ID" value="NZ_CP042905.2"/>
</dbReference>
<evidence type="ECO:0000256" key="1">
    <source>
        <dbReference type="SAM" id="Phobius"/>
    </source>
</evidence>